<dbReference type="Gene3D" id="3.30.300.20">
    <property type="match status" value="2"/>
</dbReference>
<keyword evidence="5 7" id="KW-0805">Transcription regulation</keyword>
<dbReference type="PANTHER" id="PTHR22648">
    <property type="entry name" value="TRANSCRIPTION TERMINATION FACTOR NUSA"/>
    <property type="match status" value="1"/>
</dbReference>
<feature type="domain" description="S1 motif" evidence="9">
    <location>
        <begin position="133"/>
        <end position="199"/>
    </location>
</feature>
<sequence>MNLNLLEALEQLEQEKNIRKEEVLEILEKALQSAYKKNFGGESDVQVIIDRLTGDIGVYEKLLVVEEVSDPHQEITLDEALKIDPSAKIGETILRRLNIKKFKRIAAQTARQVLIQKIRELEKDNLYNIYADLKGSVTTAEVLRVTEGWADLRIGKIDTRIPLKEVIPGEELRPNALIKVFVVDVLKTTKGPKILVTRRGSQFIEELLKLQVPEVENGDVKVIAIAREEGVRTKVAVDSTDVKIDPIGACIGEGGIRIGEILREIRPEKVDILRWSADPAKFVANAIAPASAIEVKISSEENREATVYVAPTQLSLAIGKGGQNARLAAKLTGWKIDIKPLM</sequence>
<reference evidence="10 11" key="1">
    <citation type="submission" date="2015-04" db="EMBL/GenBank/DDBJ databases">
        <title>Complete Genome Sequence of Kosmotoga pacifica SLHLJ1.</title>
        <authorList>
            <person name="Jiang L.J."/>
            <person name="Shao Z.Z."/>
            <person name="Jebbar M."/>
        </authorList>
    </citation>
    <scope>NUCLEOTIDE SEQUENCE [LARGE SCALE GENOMIC DNA]</scope>
    <source>
        <strain evidence="10 11">SLHLJ1</strain>
    </source>
</reference>
<dbReference type="InterPro" id="IPR010213">
    <property type="entry name" value="TF_NusA"/>
</dbReference>
<evidence type="ECO:0000313" key="11">
    <source>
        <dbReference type="Proteomes" id="UP000035159"/>
    </source>
</evidence>
<accession>A0A0G2ZA91</accession>
<dbReference type="PROSITE" id="PS50084">
    <property type="entry name" value="KH_TYPE_1"/>
    <property type="match status" value="1"/>
</dbReference>
<dbReference type="KEGG" id="kpf:IX53_03260"/>
<evidence type="ECO:0000256" key="1">
    <source>
        <dbReference type="ARBA" id="ARBA00022472"/>
    </source>
</evidence>
<keyword evidence="2 7" id="KW-0963">Cytoplasm</keyword>
<dbReference type="Proteomes" id="UP000035159">
    <property type="component" value="Chromosome"/>
</dbReference>
<dbReference type="GO" id="GO:0003700">
    <property type="term" value="F:DNA-binding transcription factor activity"/>
    <property type="evidence" value="ECO:0007669"/>
    <property type="project" value="InterPro"/>
</dbReference>
<dbReference type="FunFam" id="3.30.1480.10:FF:000002">
    <property type="entry name" value="Transcription termination/antitermination protein NusA"/>
    <property type="match status" value="1"/>
</dbReference>
<dbReference type="OrthoDB" id="9807233at2"/>
<dbReference type="PATRIC" id="fig|1330330.3.peg.652"/>
<dbReference type="Pfam" id="PF13184">
    <property type="entry name" value="KH_NusA_1st"/>
    <property type="match status" value="1"/>
</dbReference>
<protein>
    <recommendedName>
        <fullName evidence="7">Transcription termination/antitermination protein NusA</fullName>
    </recommendedName>
</protein>
<evidence type="ECO:0000256" key="7">
    <source>
        <dbReference type="HAMAP-Rule" id="MF_00945"/>
    </source>
</evidence>
<dbReference type="SUPFAM" id="SSF50249">
    <property type="entry name" value="Nucleic acid-binding proteins"/>
    <property type="match status" value="1"/>
</dbReference>
<dbReference type="InterPro" id="IPR003029">
    <property type="entry name" value="S1_domain"/>
</dbReference>
<dbReference type="SUPFAM" id="SSF54814">
    <property type="entry name" value="Prokaryotic type KH domain (KH-domain type II)"/>
    <property type="match status" value="2"/>
</dbReference>
<dbReference type="AlphaFoldDB" id="A0A0G2ZA91"/>
<evidence type="ECO:0000259" key="9">
    <source>
        <dbReference type="SMART" id="SM00316"/>
    </source>
</evidence>
<comment type="subunit">
    <text evidence="7">Monomer. Binds directly to the core enzyme of the DNA-dependent RNA polymerase and to nascent RNA.</text>
</comment>
<proteinExistence type="inferred from homology"/>
<dbReference type="InterPro" id="IPR015946">
    <property type="entry name" value="KH_dom-like_a/b"/>
</dbReference>
<dbReference type="InterPro" id="IPR036555">
    <property type="entry name" value="NusA_N_sf"/>
</dbReference>
<dbReference type="GO" id="GO:0003746">
    <property type="term" value="F:translation elongation factor activity"/>
    <property type="evidence" value="ECO:0007669"/>
    <property type="project" value="UniProtKB-KW"/>
</dbReference>
<dbReference type="CDD" id="cd04455">
    <property type="entry name" value="S1_NusA"/>
    <property type="match status" value="1"/>
</dbReference>
<keyword evidence="3 7" id="KW-0889">Transcription antitermination</keyword>
<dbReference type="HAMAP" id="MF_00945_B">
    <property type="entry name" value="NusA_B"/>
    <property type="match status" value="1"/>
</dbReference>
<dbReference type="FunFam" id="3.30.300.20:FF:000005">
    <property type="entry name" value="Transcription termination/antitermination protein NusA"/>
    <property type="match status" value="1"/>
</dbReference>
<dbReference type="GO" id="GO:0006353">
    <property type="term" value="P:DNA-templated transcription termination"/>
    <property type="evidence" value="ECO:0007669"/>
    <property type="project" value="UniProtKB-UniRule"/>
</dbReference>
<dbReference type="InterPro" id="IPR058582">
    <property type="entry name" value="KH_NusA_2nd"/>
</dbReference>
<dbReference type="GO" id="GO:0005829">
    <property type="term" value="C:cytosol"/>
    <property type="evidence" value="ECO:0007669"/>
    <property type="project" value="TreeGrafter"/>
</dbReference>
<evidence type="ECO:0000256" key="2">
    <source>
        <dbReference type="ARBA" id="ARBA00022490"/>
    </source>
</evidence>
<dbReference type="InterPro" id="IPR009019">
    <property type="entry name" value="KH_sf_prok-type"/>
</dbReference>
<dbReference type="CDD" id="cd22529">
    <property type="entry name" value="KH-II_NusA_rpt2"/>
    <property type="match status" value="1"/>
</dbReference>
<gene>
    <name evidence="7" type="primary">nusA</name>
    <name evidence="10" type="ORF">IX53_03260</name>
</gene>
<dbReference type="Gene3D" id="2.40.50.140">
    <property type="entry name" value="Nucleic acid-binding proteins"/>
    <property type="match status" value="1"/>
</dbReference>
<evidence type="ECO:0000256" key="8">
    <source>
        <dbReference type="SAM" id="Coils"/>
    </source>
</evidence>
<dbReference type="InterPro" id="IPR030842">
    <property type="entry name" value="TF_NusA_bacterial"/>
</dbReference>
<dbReference type="GO" id="GO:0003723">
    <property type="term" value="F:RNA binding"/>
    <property type="evidence" value="ECO:0007669"/>
    <property type="project" value="UniProtKB-UniRule"/>
</dbReference>
<name>A0A0G2ZA91_9BACT</name>
<evidence type="ECO:0000313" key="10">
    <source>
        <dbReference type="EMBL" id="AKI97001.1"/>
    </source>
</evidence>
<dbReference type="STRING" id="1330330.IX53_03260"/>
<dbReference type="EMBL" id="CP011232">
    <property type="protein sequence ID" value="AKI97001.1"/>
    <property type="molecule type" value="Genomic_DNA"/>
</dbReference>
<dbReference type="NCBIfam" id="TIGR01953">
    <property type="entry name" value="NusA"/>
    <property type="match status" value="1"/>
</dbReference>
<dbReference type="InterPro" id="IPR012340">
    <property type="entry name" value="NA-bd_OB-fold"/>
</dbReference>
<evidence type="ECO:0000256" key="4">
    <source>
        <dbReference type="ARBA" id="ARBA00022884"/>
    </source>
</evidence>
<keyword evidence="4 7" id="KW-0694">RNA-binding</keyword>
<keyword evidence="6 7" id="KW-0804">Transcription</keyword>
<dbReference type="InterPro" id="IPR013735">
    <property type="entry name" value="TF_NusA_N"/>
</dbReference>
<dbReference type="SMART" id="SM00316">
    <property type="entry name" value="S1"/>
    <property type="match status" value="1"/>
</dbReference>
<dbReference type="Pfam" id="PF26594">
    <property type="entry name" value="KH_NusA_2nd"/>
    <property type="match status" value="1"/>
</dbReference>
<feature type="coiled-coil region" evidence="8">
    <location>
        <begin position="2"/>
        <end position="29"/>
    </location>
</feature>
<comment type="similarity">
    <text evidence="7">Belongs to the NusA family.</text>
</comment>
<dbReference type="SUPFAM" id="SSF69705">
    <property type="entry name" value="Transcription factor NusA, N-terminal domain"/>
    <property type="match status" value="1"/>
</dbReference>
<evidence type="ECO:0000256" key="5">
    <source>
        <dbReference type="ARBA" id="ARBA00023015"/>
    </source>
</evidence>
<evidence type="ECO:0000256" key="3">
    <source>
        <dbReference type="ARBA" id="ARBA00022814"/>
    </source>
</evidence>
<comment type="subcellular location">
    <subcellularLocation>
        <location evidence="7">Cytoplasm</location>
    </subcellularLocation>
</comment>
<organism evidence="10 11">
    <name type="scientific">Kosmotoga pacifica</name>
    <dbReference type="NCBI Taxonomy" id="1330330"/>
    <lineage>
        <taxon>Bacteria</taxon>
        <taxon>Thermotogati</taxon>
        <taxon>Thermotogota</taxon>
        <taxon>Thermotogae</taxon>
        <taxon>Kosmotogales</taxon>
        <taxon>Kosmotogaceae</taxon>
        <taxon>Kosmotoga</taxon>
    </lineage>
</organism>
<keyword evidence="11" id="KW-1185">Reference proteome</keyword>
<dbReference type="PANTHER" id="PTHR22648:SF0">
    <property type="entry name" value="TRANSCRIPTION TERMINATION_ANTITERMINATION PROTEIN NUSA"/>
    <property type="match status" value="1"/>
</dbReference>
<evidence type="ECO:0000256" key="6">
    <source>
        <dbReference type="ARBA" id="ARBA00023163"/>
    </source>
</evidence>
<keyword evidence="10" id="KW-0251">Elongation factor</keyword>
<keyword evidence="8" id="KW-0175">Coiled coil</keyword>
<comment type="function">
    <text evidence="7">Participates in both transcription termination and antitermination.</text>
</comment>
<keyword evidence="1 7" id="KW-0806">Transcription termination</keyword>
<dbReference type="Pfam" id="PF08529">
    <property type="entry name" value="NusA_N"/>
    <property type="match status" value="1"/>
</dbReference>
<dbReference type="Gene3D" id="3.30.1480.10">
    <property type="entry name" value="NusA, N-terminal domain"/>
    <property type="match status" value="1"/>
</dbReference>
<keyword evidence="10" id="KW-0648">Protein biosynthesis</keyword>
<dbReference type="RefSeq" id="WP_047754136.1">
    <property type="nucleotide sequence ID" value="NZ_CAJUHA010000019.1"/>
</dbReference>
<dbReference type="InterPro" id="IPR025249">
    <property type="entry name" value="TF_NusA_KH_1st"/>
</dbReference>
<dbReference type="GO" id="GO:0031564">
    <property type="term" value="P:transcription antitermination"/>
    <property type="evidence" value="ECO:0007669"/>
    <property type="project" value="UniProtKB-UniRule"/>
</dbReference>